<reference evidence="1 2" key="1">
    <citation type="submission" date="2016-09" db="EMBL/GenBank/DDBJ databases">
        <title>Alteromonas lipolytica, a new species isolated from sea water.</title>
        <authorList>
            <person name="Wu Y.-H."/>
            <person name="Cheng H."/>
            <person name="Xu X.-W."/>
        </authorList>
    </citation>
    <scope>NUCLEOTIDE SEQUENCE [LARGE SCALE GENOMIC DNA]</scope>
    <source>
        <strain evidence="1 2">JW12</strain>
    </source>
</reference>
<dbReference type="Proteomes" id="UP000176037">
    <property type="component" value="Unassembled WGS sequence"/>
</dbReference>
<dbReference type="EMBL" id="MJIC01000006">
    <property type="protein sequence ID" value="OFI35881.1"/>
    <property type="molecule type" value="Genomic_DNA"/>
</dbReference>
<name>A0A1E8FIW2_9ALTE</name>
<dbReference type="SUPFAM" id="SSF52540">
    <property type="entry name" value="P-loop containing nucleoside triphosphate hydrolases"/>
    <property type="match status" value="1"/>
</dbReference>
<dbReference type="AlphaFoldDB" id="A0A1E8FIW2"/>
<gene>
    <name evidence="1" type="ORF">BFC17_10585</name>
</gene>
<comment type="caution">
    <text evidence="1">The sequence shown here is derived from an EMBL/GenBank/DDBJ whole genome shotgun (WGS) entry which is preliminary data.</text>
</comment>
<evidence type="ECO:0000313" key="1">
    <source>
        <dbReference type="EMBL" id="OFI35881.1"/>
    </source>
</evidence>
<protein>
    <recommendedName>
        <fullName evidence="3">Shikimate kinase</fullName>
    </recommendedName>
</protein>
<sequence length="172" mass="19368">MIFGPSGIGKETIARHLAAQKGWRVFPQHLAFDIASAVIGFGNDGFEKYQRDLCLNALRTFYSNKVTGVVFTFCYVSKASDFFVRGLLSLLNEMQVEGEFFRINCELKEHIARVTSDGRKNTNKIQTEEYLRDYLQKFDFGESIPNVSSCVLDTTSMTPEESANAIAAKLRT</sequence>
<organism evidence="1 2">
    <name type="scientific">Alteromonas lipolytica</name>
    <dbReference type="NCBI Taxonomy" id="1856405"/>
    <lineage>
        <taxon>Bacteria</taxon>
        <taxon>Pseudomonadati</taxon>
        <taxon>Pseudomonadota</taxon>
        <taxon>Gammaproteobacteria</taxon>
        <taxon>Alteromonadales</taxon>
        <taxon>Alteromonadaceae</taxon>
        <taxon>Alteromonas/Salinimonas group</taxon>
        <taxon>Alteromonas</taxon>
    </lineage>
</organism>
<dbReference type="STRING" id="1856405.BFC17_10585"/>
<evidence type="ECO:0000313" key="2">
    <source>
        <dbReference type="Proteomes" id="UP000176037"/>
    </source>
</evidence>
<dbReference type="InterPro" id="IPR027417">
    <property type="entry name" value="P-loop_NTPase"/>
</dbReference>
<proteinExistence type="predicted"/>
<accession>A0A1E8FIW2</accession>
<evidence type="ECO:0008006" key="3">
    <source>
        <dbReference type="Google" id="ProtNLM"/>
    </source>
</evidence>
<dbReference type="Gene3D" id="3.40.50.300">
    <property type="entry name" value="P-loop containing nucleotide triphosphate hydrolases"/>
    <property type="match status" value="1"/>
</dbReference>
<keyword evidence="2" id="KW-1185">Reference proteome</keyword>